<dbReference type="FunFam" id="1.10.510.10:FF:001023">
    <property type="entry name" value="Os07g0541700 protein"/>
    <property type="match status" value="1"/>
</dbReference>
<comment type="caution">
    <text evidence="21">The sequence shown here is derived from an EMBL/GenBank/DDBJ whole genome shotgun (WGS) entry which is preliminary data.</text>
</comment>
<dbReference type="PROSITE" id="PS00108">
    <property type="entry name" value="PROTEIN_KINASE_ST"/>
    <property type="match status" value="1"/>
</dbReference>
<evidence type="ECO:0000256" key="9">
    <source>
        <dbReference type="ARBA" id="ARBA00022741"/>
    </source>
</evidence>
<dbReference type="Gene3D" id="3.80.10.10">
    <property type="entry name" value="Ribonuclease Inhibitor"/>
    <property type="match status" value="3"/>
</dbReference>
<evidence type="ECO:0000256" key="17">
    <source>
        <dbReference type="PROSITE-ProRule" id="PRU10141"/>
    </source>
</evidence>
<keyword evidence="21" id="KW-0675">Receptor</keyword>
<keyword evidence="3" id="KW-0723">Serine/threonine-protein kinase</keyword>
<dbReference type="PROSITE" id="PS50011">
    <property type="entry name" value="PROTEIN_KINASE_DOM"/>
    <property type="match status" value="1"/>
</dbReference>
<name>A0AAE1Y6Q3_9LAMI</name>
<evidence type="ECO:0000256" key="8">
    <source>
        <dbReference type="ARBA" id="ARBA00022737"/>
    </source>
</evidence>
<keyword evidence="9 17" id="KW-0547">Nucleotide-binding</keyword>
<evidence type="ECO:0000256" key="7">
    <source>
        <dbReference type="ARBA" id="ARBA00022729"/>
    </source>
</evidence>
<dbReference type="Gene3D" id="1.10.510.10">
    <property type="entry name" value="Transferase(Phosphotransferase) domain 1"/>
    <property type="match status" value="1"/>
</dbReference>
<dbReference type="InterPro" id="IPR001611">
    <property type="entry name" value="Leu-rich_rpt"/>
</dbReference>
<dbReference type="SUPFAM" id="SSF56112">
    <property type="entry name" value="Protein kinase-like (PK-like)"/>
    <property type="match status" value="1"/>
</dbReference>
<dbReference type="PANTHER" id="PTHR45974:SF266">
    <property type="entry name" value="LEUCINE-RICH REPEAT RECEPTOR PROTEIN KINASE HPCA1"/>
    <property type="match status" value="1"/>
</dbReference>
<keyword evidence="5" id="KW-0808">Transferase</keyword>
<evidence type="ECO:0000256" key="10">
    <source>
        <dbReference type="ARBA" id="ARBA00022777"/>
    </source>
</evidence>
<evidence type="ECO:0000256" key="14">
    <source>
        <dbReference type="ARBA" id="ARBA00023180"/>
    </source>
</evidence>
<proteinExistence type="predicted"/>
<dbReference type="Pfam" id="PF07714">
    <property type="entry name" value="PK_Tyr_Ser-Thr"/>
    <property type="match status" value="1"/>
</dbReference>
<dbReference type="GO" id="GO:0004674">
    <property type="term" value="F:protein serine/threonine kinase activity"/>
    <property type="evidence" value="ECO:0007669"/>
    <property type="project" value="UniProtKB-KW"/>
</dbReference>
<comment type="catalytic activity">
    <reaction evidence="16">
        <text>L-seryl-[protein] + ATP = O-phospho-L-seryl-[protein] + ADP + H(+)</text>
        <dbReference type="Rhea" id="RHEA:17989"/>
        <dbReference type="Rhea" id="RHEA-COMP:9863"/>
        <dbReference type="Rhea" id="RHEA-COMP:11604"/>
        <dbReference type="ChEBI" id="CHEBI:15378"/>
        <dbReference type="ChEBI" id="CHEBI:29999"/>
        <dbReference type="ChEBI" id="CHEBI:30616"/>
        <dbReference type="ChEBI" id="CHEBI:83421"/>
        <dbReference type="ChEBI" id="CHEBI:456216"/>
        <dbReference type="EC" id="2.7.11.1"/>
    </reaction>
</comment>
<feature type="chain" id="PRO_5042119815" description="non-specific serine/threonine protein kinase" evidence="19">
    <location>
        <begin position="23"/>
        <end position="890"/>
    </location>
</feature>
<dbReference type="GO" id="GO:0005524">
    <property type="term" value="F:ATP binding"/>
    <property type="evidence" value="ECO:0007669"/>
    <property type="project" value="UniProtKB-UniRule"/>
</dbReference>
<dbReference type="FunFam" id="3.30.200.20:FF:000328">
    <property type="entry name" value="Leucine-rich repeat protein kinase family protein"/>
    <property type="match status" value="1"/>
</dbReference>
<evidence type="ECO:0000313" key="21">
    <source>
        <dbReference type="EMBL" id="KAK4424462.1"/>
    </source>
</evidence>
<keyword evidence="4" id="KW-0433">Leucine-rich repeat</keyword>
<evidence type="ECO:0000256" key="5">
    <source>
        <dbReference type="ARBA" id="ARBA00022679"/>
    </source>
</evidence>
<reference evidence="21" key="2">
    <citation type="journal article" date="2024" name="Plant">
        <title>Genomic evolution and insights into agronomic trait innovations of Sesamum species.</title>
        <authorList>
            <person name="Miao H."/>
            <person name="Wang L."/>
            <person name="Qu L."/>
            <person name="Liu H."/>
            <person name="Sun Y."/>
            <person name="Le M."/>
            <person name="Wang Q."/>
            <person name="Wei S."/>
            <person name="Zheng Y."/>
            <person name="Lin W."/>
            <person name="Duan Y."/>
            <person name="Cao H."/>
            <person name="Xiong S."/>
            <person name="Wang X."/>
            <person name="Wei L."/>
            <person name="Li C."/>
            <person name="Ma Q."/>
            <person name="Ju M."/>
            <person name="Zhao R."/>
            <person name="Li G."/>
            <person name="Mu C."/>
            <person name="Tian Q."/>
            <person name="Mei H."/>
            <person name="Zhang T."/>
            <person name="Gao T."/>
            <person name="Zhang H."/>
        </authorList>
    </citation>
    <scope>NUCLEOTIDE SEQUENCE</scope>
    <source>
        <strain evidence="21">3651</strain>
    </source>
</reference>
<protein>
    <recommendedName>
        <fullName evidence="2">non-specific serine/threonine protein kinase</fullName>
        <ecNumber evidence="2">2.7.11.1</ecNumber>
    </recommendedName>
</protein>
<dbReference type="EMBL" id="JACGWO010000006">
    <property type="protein sequence ID" value="KAK4424462.1"/>
    <property type="molecule type" value="Genomic_DNA"/>
</dbReference>
<feature type="signal peptide" evidence="19">
    <location>
        <begin position="1"/>
        <end position="22"/>
    </location>
</feature>
<reference evidence="21" key="1">
    <citation type="submission" date="2020-06" db="EMBL/GenBank/DDBJ databases">
        <authorList>
            <person name="Li T."/>
            <person name="Hu X."/>
            <person name="Zhang T."/>
            <person name="Song X."/>
            <person name="Zhang H."/>
            <person name="Dai N."/>
            <person name="Sheng W."/>
            <person name="Hou X."/>
            <person name="Wei L."/>
        </authorList>
    </citation>
    <scope>NUCLEOTIDE SEQUENCE</scope>
    <source>
        <strain evidence="21">3651</strain>
        <tissue evidence="21">Leaf</tissue>
    </source>
</reference>
<comment type="subcellular location">
    <subcellularLocation>
        <location evidence="1">Membrane</location>
    </subcellularLocation>
</comment>
<dbReference type="FunFam" id="3.80.10.10:FF:000542">
    <property type="entry name" value="Leucine-rich repeat protein kinase family protein"/>
    <property type="match status" value="1"/>
</dbReference>
<keyword evidence="22" id="KW-1185">Reference proteome</keyword>
<dbReference type="GO" id="GO:0016020">
    <property type="term" value="C:membrane"/>
    <property type="evidence" value="ECO:0007669"/>
    <property type="project" value="UniProtKB-SubCell"/>
</dbReference>
<dbReference type="Pfam" id="PF00560">
    <property type="entry name" value="LRR_1"/>
    <property type="match status" value="5"/>
</dbReference>
<evidence type="ECO:0000256" key="12">
    <source>
        <dbReference type="ARBA" id="ARBA00022989"/>
    </source>
</evidence>
<dbReference type="SMART" id="SM00220">
    <property type="entry name" value="S_TKc"/>
    <property type="match status" value="1"/>
</dbReference>
<evidence type="ECO:0000256" key="1">
    <source>
        <dbReference type="ARBA" id="ARBA00004370"/>
    </source>
</evidence>
<evidence type="ECO:0000256" key="18">
    <source>
        <dbReference type="SAM" id="Phobius"/>
    </source>
</evidence>
<evidence type="ECO:0000256" key="2">
    <source>
        <dbReference type="ARBA" id="ARBA00012513"/>
    </source>
</evidence>
<evidence type="ECO:0000259" key="20">
    <source>
        <dbReference type="PROSITE" id="PS50011"/>
    </source>
</evidence>
<evidence type="ECO:0000256" key="6">
    <source>
        <dbReference type="ARBA" id="ARBA00022692"/>
    </source>
</evidence>
<dbReference type="InterPro" id="IPR017441">
    <property type="entry name" value="Protein_kinase_ATP_BS"/>
</dbReference>
<keyword evidence="12 18" id="KW-1133">Transmembrane helix</keyword>
<keyword evidence="6 18" id="KW-0812">Transmembrane</keyword>
<evidence type="ECO:0000256" key="15">
    <source>
        <dbReference type="ARBA" id="ARBA00047899"/>
    </source>
</evidence>
<dbReference type="InterPro" id="IPR008271">
    <property type="entry name" value="Ser/Thr_kinase_AS"/>
</dbReference>
<evidence type="ECO:0000256" key="13">
    <source>
        <dbReference type="ARBA" id="ARBA00023136"/>
    </source>
</evidence>
<dbReference type="Proteomes" id="UP001293254">
    <property type="component" value="Unassembled WGS sequence"/>
</dbReference>
<keyword evidence="11 17" id="KW-0067">ATP-binding</keyword>
<evidence type="ECO:0000313" key="22">
    <source>
        <dbReference type="Proteomes" id="UP001293254"/>
    </source>
</evidence>
<keyword evidence="14" id="KW-0325">Glycoprotein</keyword>
<gene>
    <name evidence="21" type="ORF">Salat_1639600</name>
</gene>
<evidence type="ECO:0000256" key="4">
    <source>
        <dbReference type="ARBA" id="ARBA00022614"/>
    </source>
</evidence>
<feature type="binding site" evidence="17">
    <location>
        <position position="656"/>
    </location>
    <ligand>
        <name>ATP</name>
        <dbReference type="ChEBI" id="CHEBI:30616"/>
    </ligand>
</feature>
<keyword evidence="8" id="KW-0677">Repeat</keyword>
<comment type="catalytic activity">
    <reaction evidence="15">
        <text>L-threonyl-[protein] + ATP = O-phospho-L-threonyl-[protein] + ADP + H(+)</text>
        <dbReference type="Rhea" id="RHEA:46608"/>
        <dbReference type="Rhea" id="RHEA-COMP:11060"/>
        <dbReference type="Rhea" id="RHEA-COMP:11605"/>
        <dbReference type="ChEBI" id="CHEBI:15378"/>
        <dbReference type="ChEBI" id="CHEBI:30013"/>
        <dbReference type="ChEBI" id="CHEBI:30616"/>
        <dbReference type="ChEBI" id="CHEBI:61977"/>
        <dbReference type="ChEBI" id="CHEBI:456216"/>
        <dbReference type="EC" id="2.7.11.1"/>
    </reaction>
</comment>
<dbReference type="PANTHER" id="PTHR45974">
    <property type="entry name" value="RECEPTOR-LIKE PROTEIN 55"/>
    <property type="match status" value="1"/>
</dbReference>
<accession>A0AAE1Y6Q3</accession>
<keyword evidence="7 19" id="KW-0732">Signal</keyword>
<feature type="domain" description="Protein kinase" evidence="20">
    <location>
        <begin position="628"/>
        <end position="890"/>
    </location>
</feature>
<dbReference type="Gene3D" id="3.30.200.20">
    <property type="entry name" value="Phosphorylase Kinase, domain 1"/>
    <property type="match status" value="1"/>
</dbReference>
<evidence type="ECO:0000256" key="19">
    <source>
        <dbReference type="SAM" id="SignalP"/>
    </source>
</evidence>
<organism evidence="21 22">
    <name type="scientific">Sesamum alatum</name>
    <dbReference type="NCBI Taxonomy" id="300844"/>
    <lineage>
        <taxon>Eukaryota</taxon>
        <taxon>Viridiplantae</taxon>
        <taxon>Streptophyta</taxon>
        <taxon>Embryophyta</taxon>
        <taxon>Tracheophyta</taxon>
        <taxon>Spermatophyta</taxon>
        <taxon>Magnoliopsida</taxon>
        <taxon>eudicotyledons</taxon>
        <taxon>Gunneridae</taxon>
        <taxon>Pentapetalae</taxon>
        <taxon>asterids</taxon>
        <taxon>lamiids</taxon>
        <taxon>Lamiales</taxon>
        <taxon>Pedaliaceae</taxon>
        <taxon>Sesamum</taxon>
    </lineage>
</organism>
<dbReference type="FunFam" id="3.80.10.10:FF:000363">
    <property type="entry name" value="Leucine-rich repeat family protein"/>
    <property type="match status" value="1"/>
</dbReference>
<dbReference type="SUPFAM" id="SSF52047">
    <property type="entry name" value="RNI-like"/>
    <property type="match status" value="1"/>
</dbReference>
<feature type="transmembrane region" description="Helical" evidence="18">
    <location>
        <begin position="556"/>
        <end position="579"/>
    </location>
</feature>
<dbReference type="PROSITE" id="PS00107">
    <property type="entry name" value="PROTEIN_KINASE_ATP"/>
    <property type="match status" value="1"/>
</dbReference>
<dbReference type="EC" id="2.7.11.1" evidence="2"/>
<evidence type="ECO:0000256" key="16">
    <source>
        <dbReference type="ARBA" id="ARBA00048679"/>
    </source>
</evidence>
<dbReference type="InterPro" id="IPR011009">
    <property type="entry name" value="Kinase-like_dom_sf"/>
</dbReference>
<dbReference type="AlphaFoldDB" id="A0AAE1Y6Q3"/>
<dbReference type="SUPFAM" id="SSF52058">
    <property type="entry name" value="L domain-like"/>
    <property type="match status" value="1"/>
</dbReference>
<keyword evidence="10 21" id="KW-0418">Kinase</keyword>
<dbReference type="InterPro" id="IPR032675">
    <property type="entry name" value="LRR_dom_sf"/>
</dbReference>
<evidence type="ECO:0000256" key="3">
    <source>
        <dbReference type="ARBA" id="ARBA00022527"/>
    </source>
</evidence>
<sequence length="890" mass="96478">MMCWRVHLCLLVALVQVFGIAARTNTDDFVALKSLKEEWENIPPNWDGDDPCGSNWDGISCSNDRVVSITLASINLSGHLSSDIEGLSALQTLDLSYNKGMTGPLPSSIGNLQNLSSLILVGCGFSGPIPSSIGSLQKLVYLSLNLNKFVGEIPPSIGNLSNLYWLDLADNKLSGTIPVSKGSTPGLDMLVNAKHFHFGKNQLSGEIPSQLFSSKLTLIHLLLESNQLSGSIPSSLGLVQSLEVVRLDRNSLSGSVPESLNNLTSVQELFLASNKLTGPLPNLTGMDLLNYVDLSNNPFDVTGIPPWISSLQSLTSLILENTHIEGRLPVSLFSLFQLQTVGLKNNRINGTLDIGSNYSNQLQLIDLQNNFVDSFAQRGGYSPQIILVGNPICDGGTENYCTVPQQTNSSYSTPTKNCFRCDSAKTASPACKCAYPYSGDLVFRAPSFSNFGNITIFASLEQKLMATFRSHSQPVDSVTVNNPTKNVDGYLVLNLQVFPSGQDHFNRTGITRIGFILSNQTFKPPSGFGPFYFNGDNYPNFADLAAGSHKSPSSSIIIGSAVGASVLVLLLLLAGVYALRQKRRAETAVKKSDPFGSWDPSTSSGGVPQLKGARCFSFEELKKYSNNFSEMNDIGSGGFGKVYRGTLPNGRLVAIKRAQQGSSQGGLEFKTEIELLSRVHHKNLVSLVGFCFDHGEQMLVYEYMINGTLRDGLTGRSGIRLDWMRRLRIALGAARGVQYLHDLADPPIIHRDIKSNNILLDERLNAKVADFGLSKLMGETESGHVTTQVKGTMGVLDPIVAANMAPGSVEKFVDLALRCVQESGLNRPTMGEVTKEIEYIMELAGLNPNAESASASESYEEAKKGFDHPYTNESLFAYSGGYTPSKLEPK</sequence>
<dbReference type="InterPro" id="IPR000719">
    <property type="entry name" value="Prot_kinase_dom"/>
</dbReference>
<evidence type="ECO:0000256" key="11">
    <source>
        <dbReference type="ARBA" id="ARBA00022840"/>
    </source>
</evidence>
<keyword evidence="13 18" id="KW-0472">Membrane</keyword>
<dbReference type="InterPro" id="IPR001245">
    <property type="entry name" value="Ser-Thr/Tyr_kinase_cat_dom"/>
</dbReference>